<comment type="caution">
    <text evidence="2">The sequence shown here is derived from an EMBL/GenBank/DDBJ whole genome shotgun (WGS) entry which is preliminary data.</text>
</comment>
<dbReference type="Proteomes" id="UP001140949">
    <property type="component" value="Unassembled WGS sequence"/>
</dbReference>
<evidence type="ECO:0000313" key="3">
    <source>
        <dbReference type="Proteomes" id="UP001140949"/>
    </source>
</evidence>
<keyword evidence="3" id="KW-1185">Reference proteome</keyword>
<reference evidence="2" key="1">
    <citation type="journal article" date="2023" name="GigaByte">
        <title>Genome assembly of the bearded iris, Iris pallida Lam.</title>
        <authorList>
            <person name="Bruccoleri R.E."/>
            <person name="Oakeley E.J."/>
            <person name="Faust A.M.E."/>
            <person name="Altorfer M."/>
            <person name="Dessus-Babus S."/>
            <person name="Burckhardt D."/>
            <person name="Oertli M."/>
            <person name="Naumann U."/>
            <person name="Petersen F."/>
            <person name="Wong J."/>
        </authorList>
    </citation>
    <scope>NUCLEOTIDE SEQUENCE</scope>
    <source>
        <strain evidence="2">GSM-AAB239-AS_SAM_17_03QT</strain>
    </source>
</reference>
<reference evidence="2" key="2">
    <citation type="submission" date="2023-04" db="EMBL/GenBank/DDBJ databases">
        <authorList>
            <person name="Bruccoleri R.E."/>
            <person name="Oakeley E.J."/>
            <person name="Faust A.-M."/>
            <person name="Dessus-Babus S."/>
            <person name="Altorfer M."/>
            <person name="Burckhardt D."/>
            <person name="Oertli M."/>
            <person name="Naumann U."/>
            <person name="Petersen F."/>
            <person name="Wong J."/>
        </authorList>
    </citation>
    <scope>NUCLEOTIDE SEQUENCE</scope>
    <source>
        <strain evidence="2">GSM-AAB239-AS_SAM_17_03QT</strain>
        <tissue evidence="2">Leaf</tissue>
    </source>
</reference>
<evidence type="ECO:0000256" key="1">
    <source>
        <dbReference type="SAM" id="MobiDB-lite"/>
    </source>
</evidence>
<dbReference type="EMBL" id="JANAVB010012798">
    <property type="protein sequence ID" value="KAJ6835916.1"/>
    <property type="molecule type" value="Genomic_DNA"/>
</dbReference>
<feature type="compositionally biased region" description="Basic and acidic residues" evidence="1">
    <location>
        <begin position="96"/>
        <end position="105"/>
    </location>
</feature>
<organism evidence="2 3">
    <name type="scientific">Iris pallida</name>
    <name type="common">Sweet iris</name>
    <dbReference type="NCBI Taxonomy" id="29817"/>
    <lineage>
        <taxon>Eukaryota</taxon>
        <taxon>Viridiplantae</taxon>
        <taxon>Streptophyta</taxon>
        <taxon>Embryophyta</taxon>
        <taxon>Tracheophyta</taxon>
        <taxon>Spermatophyta</taxon>
        <taxon>Magnoliopsida</taxon>
        <taxon>Liliopsida</taxon>
        <taxon>Asparagales</taxon>
        <taxon>Iridaceae</taxon>
        <taxon>Iridoideae</taxon>
        <taxon>Irideae</taxon>
        <taxon>Iris</taxon>
    </lineage>
</organism>
<name>A0AAX6H4L8_IRIPA</name>
<evidence type="ECO:0000313" key="2">
    <source>
        <dbReference type="EMBL" id="KAJ6835916.1"/>
    </source>
</evidence>
<sequence>MVIRGGYGWLVCGGAAPRWGRWRRWVRDGSGDGCLARQSGMRTERWWWCPGGSMEGRLEMPTAVVILGDPNAGVSHRGSGLAVCAGGRRNRIGMGDSRKVRDGLSRSRGRPIGYVKE</sequence>
<protein>
    <submittedName>
        <fullName evidence="2">Lysine-rich arabinogalactan protein 19-like</fullName>
    </submittedName>
</protein>
<gene>
    <name evidence="2" type="ORF">M6B38_329590</name>
</gene>
<dbReference type="AlphaFoldDB" id="A0AAX6H4L8"/>
<accession>A0AAX6H4L8</accession>
<proteinExistence type="predicted"/>
<feature type="region of interest" description="Disordered" evidence="1">
    <location>
        <begin position="94"/>
        <end position="117"/>
    </location>
</feature>